<accession>A0A848BT98</accession>
<dbReference type="RefSeq" id="WP_059076754.1">
    <property type="nucleotide sequence ID" value="NZ_CP011940.1"/>
</dbReference>
<dbReference type="Proteomes" id="UP001605989">
    <property type="component" value="Unassembled WGS sequence"/>
</dbReference>
<evidence type="ECO:0000313" key="7">
    <source>
        <dbReference type="Proteomes" id="UP001605989"/>
    </source>
</evidence>
<reference evidence="5 6" key="1">
    <citation type="submission" date="2020-04" db="EMBL/GenBank/DDBJ databases">
        <authorList>
            <person name="Hitch T.C.A."/>
            <person name="Wylensek D."/>
            <person name="Clavel T."/>
        </authorList>
    </citation>
    <scope>NUCLEOTIDE SEQUENCE [LARGE SCALE GENOMIC DNA]</scope>
    <source>
        <strain evidence="5 6">Oil-RF-744-FAT-WT-6-1</strain>
    </source>
</reference>
<evidence type="ECO:0000313" key="5">
    <source>
        <dbReference type="EMBL" id="NME28410.1"/>
    </source>
</evidence>
<protein>
    <submittedName>
        <fullName evidence="5">EutN/CcmL family microcompartment protein</fullName>
    </submittedName>
</protein>
<dbReference type="CDD" id="cd01614">
    <property type="entry name" value="EutN_CcmL"/>
    <property type="match status" value="1"/>
</dbReference>
<dbReference type="Proteomes" id="UP000591071">
    <property type="component" value="Unassembled WGS sequence"/>
</dbReference>
<dbReference type="PANTHER" id="PTHR36539">
    <property type="entry name" value="ETHANOLAMINE UTILIZATION PROTEIN EUTN"/>
    <property type="match status" value="1"/>
</dbReference>
<evidence type="ECO:0000256" key="3">
    <source>
        <dbReference type="ARBA" id="ARBA00024446"/>
    </source>
</evidence>
<comment type="subcellular location">
    <subcellularLocation>
        <location evidence="1">Carboxysome</location>
    </subcellularLocation>
</comment>
<dbReference type="GO" id="GO:0031470">
    <property type="term" value="C:carboxysome"/>
    <property type="evidence" value="ECO:0007669"/>
    <property type="project" value="UniProtKB-SubCell"/>
</dbReference>
<dbReference type="InterPro" id="IPR004992">
    <property type="entry name" value="EutN_CcmL"/>
</dbReference>
<keyword evidence="2" id="KW-1282">Carboxysome</keyword>
<dbReference type="InterPro" id="IPR036677">
    <property type="entry name" value="EutN_CcmL_sf"/>
</dbReference>
<evidence type="ECO:0000256" key="2">
    <source>
        <dbReference type="ARBA" id="ARBA00023669"/>
    </source>
</evidence>
<dbReference type="EMBL" id="JABAFG010000010">
    <property type="protein sequence ID" value="NME28410.1"/>
    <property type="molecule type" value="Genomic_DNA"/>
</dbReference>
<dbReference type="Gene3D" id="2.40.50.220">
    <property type="entry name" value="EutN/Ccml"/>
    <property type="match status" value="1"/>
</dbReference>
<dbReference type="OrthoDB" id="196195at2"/>
<dbReference type="PROSITE" id="PS51932">
    <property type="entry name" value="BMV"/>
    <property type="match status" value="1"/>
</dbReference>
<keyword evidence="7" id="KW-1185">Reference proteome</keyword>
<proteinExistence type="predicted"/>
<gene>
    <name evidence="4" type="ORF">ACGTZG_07285</name>
    <name evidence="5" type="ORF">HF872_07205</name>
</gene>
<organism evidence="5 6">
    <name type="scientific">Megasphaera hexanoica</name>
    <dbReference type="NCBI Taxonomy" id="1675036"/>
    <lineage>
        <taxon>Bacteria</taxon>
        <taxon>Bacillati</taxon>
        <taxon>Bacillota</taxon>
        <taxon>Negativicutes</taxon>
        <taxon>Veillonellales</taxon>
        <taxon>Veillonellaceae</taxon>
        <taxon>Megasphaera</taxon>
    </lineage>
</organism>
<evidence type="ECO:0000313" key="6">
    <source>
        <dbReference type="Proteomes" id="UP000591071"/>
    </source>
</evidence>
<name>A0A848BT98_9FIRM</name>
<evidence type="ECO:0000313" key="4">
    <source>
        <dbReference type="EMBL" id="MFG6272990.1"/>
    </source>
</evidence>
<dbReference type="PANTHER" id="PTHR36539:SF2">
    <property type="entry name" value="ETHANOLAMINE UTILIZATION PROTEIN"/>
    <property type="match status" value="1"/>
</dbReference>
<sequence length="86" mass="9294">MIAARVIDNIWSTRKADCLVGIKFMIVEVIDGKDAGRRFIAADLINAGIGENVIVSQGSAARQMFQPDTLPIDAAIIGIIDEECTF</sequence>
<keyword evidence="3" id="KW-1283">Bacterial microcompartment</keyword>
<comment type="caution">
    <text evidence="5">The sequence shown here is derived from an EMBL/GenBank/DDBJ whole genome shotgun (WGS) entry which is preliminary data.</text>
</comment>
<dbReference type="AlphaFoldDB" id="A0A848BT98"/>
<evidence type="ECO:0000256" key="1">
    <source>
        <dbReference type="ARBA" id="ARBA00023587"/>
    </source>
</evidence>
<dbReference type="KEGG" id="mhw:ACT01_04845"/>
<reference evidence="4 7" key="2">
    <citation type="submission" date="2024-10" db="EMBL/GenBank/DDBJ databases">
        <authorList>
            <person name="Sang B.-I."/>
            <person name="Prabhaharan D."/>
        </authorList>
    </citation>
    <scope>NUCLEOTIDE SEQUENCE [LARGE SCALE GENOMIC DNA]</scope>
    <source>
        <strain evidence="4 7">MH</strain>
    </source>
</reference>
<dbReference type="EMBL" id="JBIEKR010000005">
    <property type="protein sequence ID" value="MFG6272990.1"/>
    <property type="molecule type" value="Genomic_DNA"/>
</dbReference>
<dbReference type="SUPFAM" id="SSF159133">
    <property type="entry name" value="EutN/CcmL-like"/>
    <property type="match status" value="1"/>
</dbReference>
<dbReference type="Pfam" id="PF03319">
    <property type="entry name" value="EutN_CcmL"/>
    <property type="match status" value="1"/>
</dbReference>